<dbReference type="PANTHER" id="PTHR43229">
    <property type="entry name" value="NODULATION PROTEIN J"/>
    <property type="match status" value="1"/>
</dbReference>
<feature type="transmembrane region" description="Helical" evidence="5">
    <location>
        <begin position="60"/>
        <end position="79"/>
    </location>
</feature>
<evidence type="ECO:0000256" key="5">
    <source>
        <dbReference type="SAM" id="Phobius"/>
    </source>
</evidence>
<evidence type="ECO:0000256" key="4">
    <source>
        <dbReference type="ARBA" id="ARBA00023136"/>
    </source>
</evidence>
<feature type="transmembrane region" description="Helical" evidence="5">
    <location>
        <begin position="106"/>
        <end position="127"/>
    </location>
</feature>
<feature type="domain" description="ABC-2 type transporter transmembrane" evidence="6">
    <location>
        <begin position="4"/>
        <end position="213"/>
    </location>
</feature>
<name>A0A0E4H3T7_9STRE</name>
<dbReference type="GO" id="GO:0043190">
    <property type="term" value="C:ATP-binding cassette (ABC) transporter complex"/>
    <property type="evidence" value="ECO:0007669"/>
    <property type="project" value="InterPro"/>
</dbReference>
<dbReference type="PANTHER" id="PTHR43229:SF2">
    <property type="entry name" value="NODULATION PROTEIN J"/>
    <property type="match status" value="1"/>
</dbReference>
<evidence type="ECO:0000313" key="8">
    <source>
        <dbReference type="Proteomes" id="UP000198604"/>
    </source>
</evidence>
<evidence type="ECO:0000256" key="1">
    <source>
        <dbReference type="ARBA" id="ARBA00004141"/>
    </source>
</evidence>
<dbReference type="InterPro" id="IPR051784">
    <property type="entry name" value="Nod_factor_ABC_transporter"/>
</dbReference>
<evidence type="ECO:0000256" key="2">
    <source>
        <dbReference type="ARBA" id="ARBA00022692"/>
    </source>
</evidence>
<feature type="transmembrane region" description="Helical" evidence="5">
    <location>
        <begin position="21"/>
        <end position="40"/>
    </location>
</feature>
<dbReference type="EMBL" id="CTEN01000002">
    <property type="protein sequence ID" value="CQR24719.1"/>
    <property type="molecule type" value="Genomic_DNA"/>
</dbReference>
<feature type="transmembrane region" description="Helical" evidence="5">
    <location>
        <begin position="139"/>
        <end position="159"/>
    </location>
</feature>
<protein>
    <submittedName>
        <fullName evidence="7">ABC transporter permease</fullName>
    </submittedName>
</protein>
<proteinExistence type="predicted"/>
<gene>
    <name evidence="7" type="ORF">BN1356_01076</name>
</gene>
<keyword evidence="2 5" id="KW-0812">Transmembrane</keyword>
<sequence>MKTFKALLKQEYLINKRSLSNLIMAIGMPLAFFLLFTSIWTNDESIPKDQLALWVRQYMMQMTAFSSLSFAFFSLPFAFQEDRRGNRLRVIQHSPIPLWQYYASKIIGILVHFILAIIVVFAVGHFVKNINMPLIDWLTSAGILFAGAICFMPFGALLANIKSSQTLSIVANILYMGLAIIGGLWMPVQSFPDFMQTIARFTPTYHFNNLLISYFDKDFSSQSLLILLGYAMIVLLAALAVGKKLEVN</sequence>
<comment type="subcellular location">
    <subcellularLocation>
        <location evidence="1">Membrane</location>
        <topology evidence="1">Multi-pass membrane protein</topology>
    </subcellularLocation>
</comment>
<reference evidence="8" key="1">
    <citation type="submission" date="2015-03" db="EMBL/GenBank/DDBJ databases">
        <authorList>
            <person name="Urmite Genomes"/>
        </authorList>
    </citation>
    <scope>NUCLEOTIDE SEQUENCE [LARGE SCALE GENOMIC DNA]</scope>
    <source>
        <strain evidence="8">FF10</strain>
    </source>
</reference>
<feature type="transmembrane region" description="Helical" evidence="5">
    <location>
        <begin position="166"/>
        <end position="186"/>
    </location>
</feature>
<dbReference type="Pfam" id="PF01061">
    <property type="entry name" value="ABC2_membrane"/>
    <property type="match status" value="1"/>
</dbReference>
<keyword evidence="8" id="KW-1185">Reference proteome</keyword>
<accession>A0A0E4H3T7</accession>
<dbReference type="PIRSF" id="PIRSF006648">
    <property type="entry name" value="DrrB"/>
    <property type="match status" value="1"/>
</dbReference>
<dbReference type="GO" id="GO:0140359">
    <property type="term" value="F:ABC-type transporter activity"/>
    <property type="evidence" value="ECO:0007669"/>
    <property type="project" value="InterPro"/>
</dbReference>
<evidence type="ECO:0000256" key="3">
    <source>
        <dbReference type="ARBA" id="ARBA00022989"/>
    </source>
</evidence>
<dbReference type="OrthoDB" id="63188at2"/>
<dbReference type="InterPro" id="IPR000412">
    <property type="entry name" value="ABC_2_transport"/>
</dbReference>
<feature type="transmembrane region" description="Helical" evidence="5">
    <location>
        <begin position="224"/>
        <end position="242"/>
    </location>
</feature>
<organism evidence="7 8">
    <name type="scientific">Streptococcus varani</name>
    <dbReference type="NCBI Taxonomy" id="1608583"/>
    <lineage>
        <taxon>Bacteria</taxon>
        <taxon>Bacillati</taxon>
        <taxon>Bacillota</taxon>
        <taxon>Bacilli</taxon>
        <taxon>Lactobacillales</taxon>
        <taxon>Streptococcaceae</taxon>
        <taxon>Streptococcus</taxon>
    </lineage>
</organism>
<dbReference type="STRING" id="1608583.BN1356_01076"/>
<keyword evidence="4 5" id="KW-0472">Membrane</keyword>
<dbReference type="InterPro" id="IPR013525">
    <property type="entry name" value="ABC2_TM"/>
</dbReference>
<dbReference type="AlphaFoldDB" id="A0A0E4H3T7"/>
<dbReference type="Proteomes" id="UP000198604">
    <property type="component" value="Unassembled WGS sequence"/>
</dbReference>
<keyword evidence="3 5" id="KW-1133">Transmembrane helix</keyword>
<evidence type="ECO:0000313" key="7">
    <source>
        <dbReference type="EMBL" id="CQR24719.1"/>
    </source>
</evidence>
<evidence type="ECO:0000259" key="6">
    <source>
        <dbReference type="Pfam" id="PF01061"/>
    </source>
</evidence>
<dbReference type="RefSeq" id="WP_093650336.1">
    <property type="nucleotide sequence ID" value="NZ_CTEN01000002.1"/>
</dbReference>